<accession>A0A0M3DC51</accession>
<dbReference type="Pfam" id="PF22768">
    <property type="entry name" value="SPP1_Dit"/>
    <property type="match status" value="1"/>
</dbReference>
<dbReference type="Proteomes" id="UP000034407">
    <property type="component" value="Unassembled WGS sequence"/>
</dbReference>
<evidence type="ECO:0000313" key="2">
    <source>
        <dbReference type="EMBL" id="KKX99852.1"/>
    </source>
</evidence>
<name>A0A0M3DC51_9FIRM</name>
<dbReference type="InterPro" id="IPR054738">
    <property type="entry name" value="Siphovirus-type_tail_C"/>
</dbReference>
<dbReference type="RefSeq" id="WP_046824385.1">
    <property type="nucleotide sequence ID" value="NZ_LBBT01000360.1"/>
</dbReference>
<gene>
    <name evidence="2" type="ORF">VN21_17410</name>
</gene>
<evidence type="ECO:0000313" key="3">
    <source>
        <dbReference type="Proteomes" id="UP000034407"/>
    </source>
</evidence>
<dbReference type="Gene3D" id="2.60.120.860">
    <property type="match status" value="1"/>
</dbReference>
<dbReference type="EMBL" id="LBBT01000360">
    <property type="protein sequence ID" value="KKX99852.1"/>
    <property type="molecule type" value="Genomic_DNA"/>
</dbReference>
<sequence length="262" mass="30202">MHVNIFFNNVRIPDFIILKDIKIQLLGDVDNILASSNHGSKHKKIKFGNKVIKLELSTIFEKGHLIEKEDLNAIVKWVKGDDWKPSKLVLPGYEDEYYMAIVNNAGDIKNDIIEGIFTLEFICLNPNRISEFENKLVFPGYLKRKLQTTRNSNTSNTTILTYDGLANTYPNIKFTITSRCSEVKLGIKNSKYNNYIKFKGDFNAGETIEINLKTKKVLRNNEINMPILTLDSRFHEITEGKNQYTLEVGNALVEIKYRNEYI</sequence>
<keyword evidence="3" id="KW-1185">Reference proteome</keyword>
<protein>
    <recommendedName>
        <fullName evidence="1">Siphovirus-type tail component C-terminal domain-containing protein</fullName>
    </recommendedName>
</protein>
<proteinExistence type="predicted"/>
<dbReference type="Gene3D" id="2.40.30.200">
    <property type="match status" value="1"/>
</dbReference>
<dbReference type="AlphaFoldDB" id="A0A0M3DC51"/>
<evidence type="ECO:0000259" key="1">
    <source>
        <dbReference type="Pfam" id="PF22768"/>
    </source>
</evidence>
<dbReference type="PATRIC" id="fig|1629550.3.peg.3013"/>
<dbReference type="OrthoDB" id="3078561at2"/>
<organism evidence="2 3">
    <name type="scientific">Paraclostridium benzoelyticum</name>
    <dbReference type="NCBI Taxonomy" id="1629550"/>
    <lineage>
        <taxon>Bacteria</taxon>
        <taxon>Bacillati</taxon>
        <taxon>Bacillota</taxon>
        <taxon>Clostridia</taxon>
        <taxon>Peptostreptococcales</taxon>
        <taxon>Peptostreptococcaceae</taxon>
        <taxon>Paraclostridium</taxon>
    </lineage>
</organism>
<feature type="domain" description="Siphovirus-type tail component C-terminal" evidence="1">
    <location>
        <begin position="163"/>
        <end position="261"/>
    </location>
</feature>
<comment type="caution">
    <text evidence="2">The sequence shown here is derived from an EMBL/GenBank/DDBJ whole genome shotgun (WGS) entry which is preliminary data.</text>
</comment>
<reference evidence="2 3" key="1">
    <citation type="submission" date="2015-04" db="EMBL/GenBank/DDBJ databases">
        <title>Microcin producing Clostridium sp. JC272T.</title>
        <authorList>
            <person name="Jyothsna T."/>
            <person name="Sasikala C."/>
            <person name="Ramana C."/>
        </authorList>
    </citation>
    <scope>NUCLEOTIDE SEQUENCE [LARGE SCALE GENOMIC DNA]</scope>
    <source>
        <strain evidence="2 3">JC272</strain>
    </source>
</reference>